<dbReference type="Proteomes" id="UP001199206">
    <property type="component" value="Unassembled WGS sequence"/>
</dbReference>
<dbReference type="InterPro" id="IPR035571">
    <property type="entry name" value="UPF0234-like_C"/>
</dbReference>
<dbReference type="Gene3D" id="3.30.70.990">
    <property type="entry name" value="YajQ-like, domain 2"/>
    <property type="match status" value="1"/>
</dbReference>
<evidence type="ECO:0000313" key="5">
    <source>
        <dbReference type="Proteomes" id="UP001199206"/>
    </source>
</evidence>
<dbReference type="NCBIfam" id="NF003819">
    <property type="entry name" value="PRK05412.1"/>
    <property type="match status" value="1"/>
</dbReference>
<evidence type="ECO:0000256" key="2">
    <source>
        <dbReference type="ARBA" id="ARBA00093450"/>
    </source>
</evidence>
<evidence type="ECO:0000313" key="4">
    <source>
        <dbReference type="EMBL" id="MCC4622312.1"/>
    </source>
</evidence>
<dbReference type="RefSeq" id="WP_029221313.1">
    <property type="nucleotide sequence ID" value="NZ_CAWLZN010000001.1"/>
</dbReference>
<dbReference type="PANTHER" id="PTHR30476:SF0">
    <property type="entry name" value="UPF0234 PROTEIN YAJQ"/>
    <property type="match status" value="1"/>
</dbReference>
<proteinExistence type="inferred from homology"/>
<protein>
    <recommendedName>
        <fullName evidence="3">Nucleotide-binding protein LL965_20470</fullName>
    </recommendedName>
</protein>
<accession>A0ABS8HNJ6</accession>
<comment type="caution">
    <text evidence="4">The sequence shown here is derived from an EMBL/GenBank/DDBJ whole genome shotgun (WGS) entry which is preliminary data.</text>
</comment>
<evidence type="ECO:0000256" key="3">
    <source>
        <dbReference type="HAMAP-Rule" id="MF_00632"/>
    </source>
</evidence>
<dbReference type="EMBL" id="JAJGQJ010000083">
    <property type="protein sequence ID" value="MCC4622312.1"/>
    <property type="molecule type" value="Genomic_DNA"/>
</dbReference>
<dbReference type="InterPro" id="IPR036183">
    <property type="entry name" value="YajQ-like_sf"/>
</dbReference>
<organism evidence="4 5">
    <name type="scientific">Xanthomonas cassavae CFBP 4642</name>
    <dbReference type="NCBI Taxonomy" id="1219375"/>
    <lineage>
        <taxon>Bacteria</taxon>
        <taxon>Pseudomonadati</taxon>
        <taxon>Pseudomonadota</taxon>
        <taxon>Gammaproteobacteria</taxon>
        <taxon>Lysobacterales</taxon>
        <taxon>Lysobacteraceae</taxon>
        <taxon>Xanthomonas</taxon>
    </lineage>
</organism>
<sequence>MPSFDVVSEVDKHELTNAVDQANRELGTRFDFKGVQATFELEDGKAINQSAPSDFQLKQMTDILRARLLARGIDVRCLEFGDVETNLAGARQKVTVKQGIEQKQAKQLVARLKEAKLKVEAQINGDKLRVTGKKRDDLQDAIALLKKADVELPLQFDNFRD</sequence>
<dbReference type="HAMAP" id="MF_00632">
    <property type="entry name" value="UPF0234"/>
    <property type="match status" value="1"/>
</dbReference>
<keyword evidence="5" id="KW-1185">Reference proteome</keyword>
<dbReference type="InterPro" id="IPR035570">
    <property type="entry name" value="UPF0234_N"/>
</dbReference>
<name>A0ABS8HNJ6_9XANT</name>
<comment type="similarity">
    <text evidence="2 3">Belongs to the YajQ family.</text>
</comment>
<dbReference type="Pfam" id="PF04461">
    <property type="entry name" value="YajQ"/>
    <property type="match status" value="1"/>
</dbReference>
<dbReference type="SUPFAM" id="SSF89963">
    <property type="entry name" value="YajQ-like"/>
    <property type="match status" value="2"/>
</dbReference>
<keyword evidence="1 3" id="KW-0547">Nucleotide-binding</keyword>
<gene>
    <name evidence="4" type="ORF">LL965_20470</name>
</gene>
<evidence type="ECO:0000256" key="1">
    <source>
        <dbReference type="ARBA" id="ARBA00022741"/>
    </source>
</evidence>
<dbReference type="CDD" id="cd11740">
    <property type="entry name" value="YajQ_like"/>
    <property type="match status" value="1"/>
</dbReference>
<dbReference type="InterPro" id="IPR007551">
    <property type="entry name" value="YajQ/Smlt4090-like"/>
</dbReference>
<reference evidence="4 5" key="1">
    <citation type="submission" date="2021-10" db="EMBL/GenBank/DDBJ databases">
        <title>Genome sequencing of Xanthomonas strains from NCPPB.</title>
        <authorList>
            <person name="Hussein R."/>
            <person name="Harrison J."/>
            <person name="Studholme D.J."/>
            <person name="Vicente J."/>
            <person name="Grant M."/>
        </authorList>
    </citation>
    <scope>NUCLEOTIDE SEQUENCE [LARGE SCALE GENOMIC DNA]</scope>
    <source>
        <strain evidence="4 5">NCPPB 101</strain>
    </source>
</reference>
<comment type="function">
    <text evidence="3">Nucleotide-binding protein.</text>
</comment>
<dbReference type="Gene3D" id="3.30.70.860">
    <property type="match status" value="1"/>
</dbReference>
<dbReference type="PANTHER" id="PTHR30476">
    <property type="entry name" value="UPF0234 PROTEIN YAJQ"/>
    <property type="match status" value="1"/>
</dbReference>